<dbReference type="OrthoDB" id="8903691at2"/>
<dbReference type="KEGG" id="aon:DEH84_03155"/>
<dbReference type="Proteomes" id="UP000244892">
    <property type="component" value="Chromosome"/>
</dbReference>
<evidence type="ECO:0000256" key="1">
    <source>
        <dbReference type="ARBA" id="ARBA00044755"/>
    </source>
</evidence>
<proteinExistence type="inferred from homology"/>
<dbReference type="AlphaFoldDB" id="A0A2U8FN99"/>
<gene>
    <name evidence="3" type="ORF">DEH84_03155</name>
</gene>
<feature type="region of interest" description="Disordered" evidence="2">
    <location>
        <begin position="129"/>
        <end position="149"/>
    </location>
</feature>
<dbReference type="PANTHER" id="PTHR35024">
    <property type="entry name" value="HYPOTHETICAL CYTOSOLIC PROTEIN"/>
    <property type="match status" value="1"/>
</dbReference>
<evidence type="ECO:0000313" key="3">
    <source>
        <dbReference type="EMBL" id="AWI52532.1"/>
    </source>
</evidence>
<dbReference type="Pfam" id="PF04519">
    <property type="entry name" value="Bactofilin"/>
    <property type="match status" value="1"/>
</dbReference>
<name>A0A2U8FN99_9BURK</name>
<protein>
    <submittedName>
        <fullName evidence="3">Cell shape determination protein CcmA</fullName>
    </submittedName>
</protein>
<keyword evidence="4" id="KW-1185">Reference proteome</keyword>
<dbReference type="PANTHER" id="PTHR35024:SF4">
    <property type="entry name" value="POLYMER-FORMING CYTOSKELETAL PROTEIN"/>
    <property type="match status" value="1"/>
</dbReference>
<dbReference type="EMBL" id="CP029210">
    <property type="protein sequence ID" value="AWI52532.1"/>
    <property type="molecule type" value="Genomic_DNA"/>
</dbReference>
<evidence type="ECO:0000313" key="4">
    <source>
        <dbReference type="Proteomes" id="UP000244892"/>
    </source>
</evidence>
<reference evidence="3 4" key="1">
    <citation type="submission" date="2018-05" db="EMBL/GenBank/DDBJ databases">
        <title>complete genome sequence of Aquabacterium olei NBRC 110486.</title>
        <authorList>
            <person name="Tang B."/>
            <person name="Chang J."/>
            <person name="Zhang L."/>
            <person name="Yang H."/>
        </authorList>
    </citation>
    <scope>NUCLEOTIDE SEQUENCE [LARGE SCALE GENOMIC DNA]</scope>
    <source>
        <strain evidence="3 4">NBRC 110486</strain>
    </source>
</reference>
<dbReference type="RefSeq" id="WP_109034701.1">
    <property type="nucleotide sequence ID" value="NZ_CP029210.1"/>
</dbReference>
<accession>A0A2U8FN99</accession>
<organism evidence="3 4">
    <name type="scientific">Aquabacterium olei</name>
    <dbReference type="NCBI Taxonomy" id="1296669"/>
    <lineage>
        <taxon>Bacteria</taxon>
        <taxon>Pseudomonadati</taxon>
        <taxon>Pseudomonadota</taxon>
        <taxon>Betaproteobacteria</taxon>
        <taxon>Burkholderiales</taxon>
        <taxon>Aquabacterium</taxon>
    </lineage>
</organism>
<dbReference type="InterPro" id="IPR007607">
    <property type="entry name" value="BacA/B"/>
</dbReference>
<comment type="similarity">
    <text evidence="1">Belongs to the bactofilin family.</text>
</comment>
<evidence type="ECO:0000256" key="2">
    <source>
        <dbReference type="SAM" id="MobiDB-lite"/>
    </source>
</evidence>
<sequence length="149" mass="15661">MLGWKKTPPIRTLVGEGTVVTGELRFSDGLRIDGEVQGDVVASGEGRTLLVISEKARVHGKVRAGHVIINGSVHGPVVAETLLELQPKARIVGDVKYEALEMHQGATIQGGLLPLQVDDKPSLKLAASATGVPDRGLSQPAASNPLHKI</sequence>